<dbReference type="InterPro" id="IPR048720">
    <property type="entry name" value="PROPPIN"/>
</dbReference>
<evidence type="ECO:0000313" key="5">
    <source>
        <dbReference type="EMBL" id="CAL8111177.1"/>
    </source>
</evidence>
<dbReference type="PANTHER" id="PTHR11227">
    <property type="entry name" value="WD-REPEAT PROTEIN INTERACTING WITH PHOSPHOINOSIDES WIPI -RELATED"/>
    <property type="match status" value="1"/>
</dbReference>
<proteinExistence type="inferred from homology"/>
<dbReference type="Proteomes" id="UP001642540">
    <property type="component" value="Unassembled WGS sequence"/>
</dbReference>
<keyword evidence="1" id="KW-0853">WD repeat</keyword>
<evidence type="ECO:0000256" key="4">
    <source>
        <dbReference type="ARBA" id="ARBA00025740"/>
    </source>
</evidence>
<dbReference type="SMART" id="SM00320">
    <property type="entry name" value="WD40"/>
    <property type="match status" value="2"/>
</dbReference>
<keyword evidence="6" id="KW-1185">Reference proteome</keyword>
<dbReference type="InterPro" id="IPR001680">
    <property type="entry name" value="WD40_rpt"/>
</dbReference>
<dbReference type="Pfam" id="PF21032">
    <property type="entry name" value="PROPPIN"/>
    <property type="match status" value="1"/>
</dbReference>
<evidence type="ECO:0008006" key="7">
    <source>
        <dbReference type="Google" id="ProtNLM"/>
    </source>
</evidence>
<dbReference type="Gene3D" id="2.130.10.10">
    <property type="entry name" value="YVTN repeat-like/Quinoprotein amine dehydrogenase"/>
    <property type="match status" value="1"/>
</dbReference>
<keyword evidence="3" id="KW-0072">Autophagy</keyword>
<dbReference type="InterPro" id="IPR015943">
    <property type="entry name" value="WD40/YVTN_repeat-like_dom_sf"/>
</dbReference>
<organism evidence="5 6">
    <name type="scientific">Orchesella dallaii</name>
    <dbReference type="NCBI Taxonomy" id="48710"/>
    <lineage>
        <taxon>Eukaryota</taxon>
        <taxon>Metazoa</taxon>
        <taxon>Ecdysozoa</taxon>
        <taxon>Arthropoda</taxon>
        <taxon>Hexapoda</taxon>
        <taxon>Collembola</taxon>
        <taxon>Entomobryomorpha</taxon>
        <taxon>Entomobryoidea</taxon>
        <taxon>Orchesellidae</taxon>
        <taxon>Orchesellinae</taxon>
        <taxon>Orchesella</taxon>
    </lineage>
</organism>
<accession>A0ABP1QX64</accession>
<protein>
    <recommendedName>
        <fullName evidence="7">WD repeat domain phosphoinositide-interacting protein 2</fullName>
    </recommendedName>
</protein>
<evidence type="ECO:0000256" key="1">
    <source>
        <dbReference type="ARBA" id="ARBA00022574"/>
    </source>
</evidence>
<dbReference type="InterPro" id="IPR036322">
    <property type="entry name" value="WD40_repeat_dom_sf"/>
</dbReference>
<sequence length="397" mass="43417">MGEELLYVQFNQDFTSLGVGTNNGWALVSVSTPDNLDRIHEQAATDGVQIVERLFSSSLVAIVSLQSPRKLRVCHFKKNNEICNYSYANTILAVRLNRARLVVCLEEMLYIHNIRDMKILHTIRDTPQNPKGLLALSVNADNSYLAYPGSASTGQVQVFDAFNLQAKIVIHAHASPLAALAFNMSGTLLATASQKGTVIRVFNTNSGNRLYEFRRGMKRCASIYSIAFSSDDAFLAVSSNTETVHVFRLEAPAEVKEETPTPTASWMEWVKSSLPSQVTEVWAQGRAFATITTPFHDVRSVVAVTTVPGSEEGKVRVLVASYDGFLYIYGLNTQEGGECPLLKQHKLVGETDVRKSPGSAGTASYAGIVKDSDKMAEMRNAVAQPTDASVDFPALDK</sequence>
<evidence type="ECO:0000256" key="2">
    <source>
        <dbReference type="ARBA" id="ARBA00022737"/>
    </source>
</evidence>
<dbReference type="EMBL" id="CAXLJM020000046">
    <property type="protein sequence ID" value="CAL8111177.1"/>
    <property type="molecule type" value="Genomic_DNA"/>
</dbReference>
<name>A0ABP1QX64_9HEXA</name>
<evidence type="ECO:0000256" key="3">
    <source>
        <dbReference type="ARBA" id="ARBA00023006"/>
    </source>
</evidence>
<keyword evidence="2" id="KW-0677">Repeat</keyword>
<evidence type="ECO:0000313" key="6">
    <source>
        <dbReference type="Proteomes" id="UP001642540"/>
    </source>
</evidence>
<comment type="caution">
    <text evidence="5">The sequence shown here is derived from an EMBL/GenBank/DDBJ whole genome shotgun (WGS) entry which is preliminary data.</text>
</comment>
<dbReference type="SUPFAM" id="SSF50978">
    <property type="entry name" value="WD40 repeat-like"/>
    <property type="match status" value="1"/>
</dbReference>
<reference evidence="5 6" key="1">
    <citation type="submission" date="2024-08" db="EMBL/GenBank/DDBJ databases">
        <authorList>
            <person name="Cucini C."/>
            <person name="Frati F."/>
        </authorList>
    </citation>
    <scope>NUCLEOTIDE SEQUENCE [LARGE SCALE GENOMIC DNA]</scope>
</reference>
<gene>
    <name evidence="5" type="ORF">ODALV1_LOCUS14800</name>
</gene>
<comment type="similarity">
    <text evidence="4">Belongs to the WD repeat PROPPIN family.</text>
</comment>